<sequence length="540" mass="59029">MPTLFRDAPFGQCVRLLTGNRVFRYQEEEPGFVLPENLKPQLEIESPPPEPLGDSEKGPQQHSGKTSASDDSDKNLVEWFSPQDPDNPKNWSTGKKVLAIGQICLYTFSALCGSSITAPAENIFVERYGASPQASGLVLSMYVLGTGCGPLLFSPLSEVPRIGRNLSYMVGLFLCVIITIPAALVNNYPGLVVLRFLQGFLSGPIIATSGASAGDLFAFNKITYAMCVWTIAGYGGPALGPLLSGFAVSDSWRWTMYEMLMLNGLVLVIMFFCMPETNAETILLRRAQRLRKITGNEQLQSQSEIKQGNIHLIRIIGTYLTIPFKATVQDPAIAFVNVYTALVYAIYFSFFESFPLVYIGVYGMSLGMMGVIFLVIVIASVIGAVLYTAILYYHYEPYTLKHGIGVPEHRLIPAVFAAVTLPIGLFLFGWTSRASINWAVPTLGILFYGLAAFVLLQCIVVYLPTSYPRYAASLFAANTFMRNAFAACAVHYARPLFANLGVAKGCSLLGGLSVGCFFGMLALYMYGGKLRARSKFAATY</sequence>
<dbReference type="SUPFAM" id="SSF103473">
    <property type="entry name" value="MFS general substrate transporter"/>
    <property type="match status" value="1"/>
</dbReference>
<dbReference type="OrthoDB" id="3357846at2759"/>
<protein>
    <submittedName>
        <fullName evidence="8">Cycloheximide resistance protein</fullName>
    </submittedName>
</protein>
<feature type="transmembrane region" description="Helical" evidence="6">
    <location>
        <begin position="443"/>
        <end position="463"/>
    </location>
</feature>
<dbReference type="InterPro" id="IPR011701">
    <property type="entry name" value="MFS"/>
</dbReference>
<dbReference type="GO" id="GO:0005886">
    <property type="term" value="C:plasma membrane"/>
    <property type="evidence" value="ECO:0007669"/>
    <property type="project" value="TreeGrafter"/>
</dbReference>
<dbReference type="PANTHER" id="PTHR23502:SF23">
    <property type="entry name" value="FLUCONAZOLE RESISTANCE PROTEIN 1"/>
    <property type="match status" value="1"/>
</dbReference>
<feature type="transmembrane region" description="Helical" evidence="6">
    <location>
        <begin position="97"/>
        <end position="116"/>
    </location>
</feature>
<dbReference type="CDD" id="cd17323">
    <property type="entry name" value="MFS_Tpo1_MDR_like"/>
    <property type="match status" value="1"/>
</dbReference>
<dbReference type="PROSITE" id="PS50850">
    <property type="entry name" value="MFS"/>
    <property type="match status" value="1"/>
</dbReference>
<feature type="transmembrane region" description="Helical" evidence="6">
    <location>
        <begin position="411"/>
        <end position="431"/>
    </location>
</feature>
<feature type="transmembrane region" description="Helical" evidence="6">
    <location>
        <begin position="166"/>
        <end position="184"/>
    </location>
</feature>
<evidence type="ECO:0000256" key="4">
    <source>
        <dbReference type="ARBA" id="ARBA00023136"/>
    </source>
</evidence>
<evidence type="ECO:0000256" key="5">
    <source>
        <dbReference type="SAM" id="MobiDB-lite"/>
    </source>
</evidence>
<feature type="transmembrane region" description="Helical" evidence="6">
    <location>
        <begin position="260"/>
        <end position="284"/>
    </location>
</feature>
<evidence type="ECO:0000313" key="8">
    <source>
        <dbReference type="EMBL" id="OCK84469.1"/>
    </source>
</evidence>
<evidence type="ECO:0000259" key="7">
    <source>
        <dbReference type="PROSITE" id="PS50850"/>
    </source>
</evidence>
<feature type="domain" description="Major facilitator superfamily (MFS) profile" evidence="7">
    <location>
        <begin position="99"/>
        <end position="540"/>
    </location>
</feature>
<keyword evidence="2 6" id="KW-0812">Transmembrane</keyword>
<feature type="transmembrane region" description="Helical" evidence="6">
    <location>
        <begin position="332"/>
        <end position="351"/>
    </location>
</feature>
<feature type="transmembrane region" description="Helical" evidence="6">
    <location>
        <begin position="508"/>
        <end position="526"/>
    </location>
</feature>
<feature type="region of interest" description="Disordered" evidence="5">
    <location>
        <begin position="34"/>
        <end position="88"/>
    </location>
</feature>
<gene>
    <name evidence="8" type="ORF">K432DRAFT_288942</name>
</gene>
<comment type="subcellular location">
    <subcellularLocation>
        <location evidence="1">Membrane</location>
        <topology evidence="1">Multi-pass membrane protein</topology>
    </subcellularLocation>
</comment>
<dbReference type="PANTHER" id="PTHR23502">
    <property type="entry name" value="MAJOR FACILITATOR SUPERFAMILY"/>
    <property type="match status" value="1"/>
</dbReference>
<feature type="transmembrane region" description="Helical" evidence="6">
    <location>
        <begin position="136"/>
        <end position="154"/>
    </location>
</feature>
<feature type="transmembrane region" description="Helical" evidence="6">
    <location>
        <begin position="470"/>
        <end position="493"/>
    </location>
</feature>
<proteinExistence type="predicted"/>
<dbReference type="Pfam" id="PF07690">
    <property type="entry name" value="MFS_1"/>
    <property type="match status" value="1"/>
</dbReference>
<keyword evidence="4 6" id="KW-0472">Membrane</keyword>
<feature type="transmembrane region" description="Helical" evidence="6">
    <location>
        <begin position="357"/>
        <end position="390"/>
    </location>
</feature>
<feature type="compositionally biased region" description="Polar residues" evidence="5">
    <location>
        <begin position="60"/>
        <end position="69"/>
    </location>
</feature>
<keyword evidence="3 6" id="KW-1133">Transmembrane helix</keyword>
<feature type="transmembrane region" description="Helical" evidence="6">
    <location>
        <begin position="226"/>
        <end position="248"/>
    </location>
</feature>
<dbReference type="Proteomes" id="UP000250266">
    <property type="component" value="Unassembled WGS sequence"/>
</dbReference>
<reference evidence="8 9" key="1">
    <citation type="journal article" date="2016" name="Nat. Commun.">
        <title>Ectomycorrhizal ecology is imprinted in the genome of the dominant symbiotic fungus Cenococcum geophilum.</title>
        <authorList>
            <consortium name="DOE Joint Genome Institute"/>
            <person name="Peter M."/>
            <person name="Kohler A."/>
            <person name="Ohm R.A."/>
            <person name="Kuo A."/>
            <person name="Krutzmann J."/>
            <person name="Morin E."/>
            <person name="Arend M."/>
            <person name="Barry K.W."/>
            <person name="Binder M."/>
            <person name="Choi C."/>
            <person name="Clum A."/>
            <person name="Copeland A."/>
            <person name="Grisel N."/>
            <person name="Haridas S."/>
            <person name="Kipfer T."/>
            <person name="LaButti K."/>
            <person name="Lindquist E."/>
            <person name="Lipzen A."/>
            <person name="Maire R."/>
            <person name="Meier B."/>
            <person name="Mihaltcheva S."/>
            <person name="Molinier V."/>
            <person name="Murat C."/>
            <person name="Poggeler S."/>
            <person name="Quandt C.A."/>
            <person name="Sperisen C."/>
            <person name="Tritt A."/>
            <person name="Tisserant E."/>
            <person name="Crous P.W."/>
            <person name="Henrissat B."/>
            <person name="Nehls U."/>
            <person name="Egli S."/>
            <person name="Spatafora J.W."/>
            <person name="Grigoriev I.V."/>
            <person name="Martin F.M."/>
        </authorList>
    </citation>
    <scope>NUCLEOTIDE SEQUENCE [LARGE SCALE GENOMIC DNA]</scope>
    <source>
        <strain evidence="8 9">CBS 459.81</strain>
    </source>
</reference>
<evidence type="ECO:0000256" key="6">
    <source>
        <dbReference type="SAM" id="Phobius"/>
    </source>
</evidence>
<dbReference type="AlphaFoldDB" id="A0A8E2JJM6"/>
<dbReference type="GO" id="GO:1990961">
    <property type="term" value="P:xenobiotic detoxification by transmembrane export across the plasma membrane"/>
    <property type="evidence" value="ECO:0007669"/>
    <property type="project" value="TreeGrafter"/>
</dbReference>
<evidence type="ECO:0000313" key="9">
    <source>
        <dbReference type="Proteomes" id="UP000250266"/>
    </source>
</evidence>
<accession>A0A8E2JJM6</accession>
<feature type="transmembrane region" description="Helical" evidence="6">
    <location>
        <begin position="196"/>
        <end position="219"/>
    </location>
</feature>
<evidence type="ECO:0000256" key="3">
    <source>
        <dbReference type="ARBA" id="ARBA00022989"/>
    </source>
</evidence>
<dbReference type="Gene3D" id="1.20.1250.20">
    <property type="entry name" value="MFS general substrate transporter like domains"/>
    <property type="match status" value="1"/>
</dbReference>
<dbReference type="GO" id="GO:0015244">
    <property type="term" value="F:fluconazole transmembrane transporter activity"/>
    <property type="evidence" value="ECO:0007669"/>
    <property type="project" value="TreeGrafter"/>
</dbReference>
<evidence type="ECO:0000256" key="2">
    <source>
        <dbReference type="ARBA" id="ARBA00022692"/>
    </source>
</evidence>
<dbReference type="EMBL" id="KV744837">
    <property type="protein sequence ID" value="OCK84469.1"/>
    <property type="molecule type" value="Genomic_DNA"/>
</dbReference>
<name>A0A8E2JJM6_9PEZI</name>
<evidence type="ECO:0000256" key="1">
    <source>
        <dbReference type="ARBA" id="ARBA00004141"/>
    </source>
</evidence>
<dbReference type="InterPro" id="IPR036259">
    <property type="entry name" value="MFS_trans_sf"/>
</dbReference>
<organism evidence="8 9">
    <name type="scientific">Lepidopterella palustris CBS 459.81</name>
    <dbReference type="NCBI Taxonomy" id="1314670"/>
    <lineage>
        <taxon>Eukaryota</taxon>
        <taxon>Fungi</taxon>
        <taxon>Dikarya</taxon>
        <taxon>Ascomycota</taxon>
        <taxon>Pezizomycotina</taxon>
        <taxon>Dothideomycetes</taxon>
        <taxon>Pleosporomycetidae</taxon>
        <taxon>Mytilinidiales</taxon>
        <taxon>Argynnaceae</taxon>
        <taxon>Lepidopterella</taxon>
    </lineage>
</organism>
<dbReference type="InterPro" id="IPR020846">
    <property type="entry name" value="MFS_dom"/>
</dbReference>
<keyword evidence="9" id="KW-1185">Reference proteome</keyword>